<dbReference type="EMBL" id="JAPEUV010000116">
    <property type="protein sequence ID" value="KAJ4332514.1"/>
    <property type="molecule type" value="Genomic_DNA"/>
</dbReference>
<dbReference type="Proteomes" id="UP001140562">
    <property type="component" value="Unassembled WGS sequence"/>
</dbReference>
<dbReference type="OrthoDB" id="3791184at2759"/>
<sequence>MLHIDMQSLAAMDAATELVRTVHQLKIDRDTWQALALQYKAAFETQTARLRELQDICFATQAELENERVQYRRLHMGFDGAQHDRPLTPDSTDEAGGTQSFGTAVLLSPSRIDMSWRLRPSEEDGNPIFKRVQQFASQRNFGTALVEIERLLRGPLSPKARAEGLLLKSSILQATGPDSLYDALAACSEALEVCDRASELQSLLPKIQYQRGLYYYQLRMLQQAREAFRAASEDNLLFDRANEYHQSCDDELELLHYDRRSAFDETRSMSNSALTQMNVGSSHGRLRRTSAQLKLRATQRAKRMSLPHRWVSSRSDMSSKTDEV</sequence>
<proteinExistence type="predicted"/>
<protein>
    <submittedName>
        <fullName evidence="1">Uncharacterized protein</fullName>
    </submittedName>
</protein>
<comment type="caution">
    <text evidence="1">The sequence shown here is derived from an EMBL/GenBank/DDBJ whole genome shotgun (WGS) entry which is preliminary data.</text>
</comment>
<evidence type="ECO:0000313" key="1">
    <source>
        <dbReference type="EMBL" id="KAJ4332514.1"/>
    </source>
</evidence>
<keyword evidence="2" id="KW-1185">Reference proteome</keyword>
<dbReference type="InterPro" id="IPR011990">
    <property type="entry name" value="TPR-like_helical_dom_sf"/>
</dbReference>
<evidence type="ECO:0000313" key="2">
    <source>
        <dbReference type="Proteomes" id="UP001140562"/>
    </source>
</evidence>
<dbReference type="Gene3D" id="1.25.40.10">
    <property type="entry name" value="Tetratricopeptide repeat domain"/>
    <property type="match status" value="1"/>
</dbReference>
<accession>A0A9W9BY31</accession>
<name>A0A9W9BY31_9PLEO</name>
<dbReference type="AlphaFoldDB" id="A0A9W9BY31"/>
<gene>
    <name evidence="1" type="ORF">N0V87_008323</name>
</gene>
<organism evidence="1 2">
    <name type="scientific">Didymella glomerata</name>
    <dbReference type="NCBI Taxonomy" id="749621"/>
    <lineage>
        <taxon>Eukaryota</taxon>
        <taxon>Fungi</taxon>
        <taxon>Dikarya</taxon>
        <taxon>Ascomycota</taxon>
        <taxon>Pezizomycotina</taxon>
        <taxon>Dothideomycetes</taxon>
        <taxon>Pleosporomycetidae</taxon>
        <taxon>Pleosporales</taxon>
        <taxon>Pleosporineae</taxon>
        <taxon>Didymellaceae</taxon>
        <taxon>Didymella</taxon>
    </lineage>
</organism>
<reference evidence="1" key="1">
    <citation type="submission" date="2022-10" db="EMBL/GenBank/DDBJ databases">
        <title>Tapping the CABI collections for fungal endophytes: first genome assemblies for Collariella, Neodidymelliopsis, Ascochyta clinopodiicola, Didymella pomorum, Didymosphaeria variabile, Neocosmospora piperis and Neocucurbitaria cava.</title>
        <authorList>
            <person name="Hill R."/>
        </authorList>
    </citation>
    <scope>NUCLEOTIDE SEQUENCE</scope>
    <source>
        <strain evidence="1">IMI 360193</strain>
    </source>
</reference>
<dbReference type="SUPFAM" id="SSF48452">
    <property type="entry name" value="TPR-like"/>
    <property type="match status" value="1"/>
</dbReference>